<organism evidence="1 2">
    <name type="scientific">Aminivibrio pyruvatiphilus</name>
    <dbReference type="NCBI Taxonomy" id="1005740"/>
    <lineage>
        <taxon>Bacteria</taxon>
        <taxon>Thermotogati</taxon>
        <taxon>Synergistota</taxon>
        <taxon>Synergistia</taxon>
        <taxon>Synergistales</taxon>
        <taxon>Aminobacteriaceae</taxon>
        <taxon>Aminivibrio</taxon>
    </lineage>
</organism>
<dbReference type="SUPFAM" id="SSF51197">
    <property type="entry name" value="Clavaminate synthase-like"/>
    <property type="match status" value="1"/>
</dbReference>
<dbReference type="InterPro" id="IPR004375">
    <property type="entry name" value="NanQ/TabA/YiaL"/>
</dbReference>
<dbReference type="Proteomes" id="UP000295066">
    <property type="component" value="Unassembled WGS sequence"/>
</dbReference>
<reference evidence="1 2" key="1">
    <citation type="submission" date="2019-03" db="EMBL/GenBank/DDBJ databases">
        <title>Genomic Encyclopedia of Type Strains, Phase IV (KMG-IV): sequencing the most valuable type-strain genomes for metagenomic binning, comparative biology and taxonomic classification.</title>
        <authorList>
            <person name="Goeker M."/>
        </authorList>
    </citation>
    <scope>NUCLEOTIDE SEQUENCE [LARGE SCALE GENOMIC DNA]</scope>
    <source>
        <strain evidence="1 2">DSM 25964</strain>
    </source>
</reference>
<dbReference type="OrthoDB" id="9792756at2"/>
<sequence>MITDTLDRLGAYYCLGGSLGRALEFLASRPLDALPEGRTDIDGDDAFLLVQSRETRPSSEEPFETHRKYADIHITLEGEEWMGYAPEADLEPLSGYSSEKDCRTYSGDGVFFRGGPDRFFLFFPWDGHKGCISMGAGGRVRKIVVKAALEGR</sequence>
<dbReference type="AlphaFoldDB" id="A0A4R8M2H4"/>
<comment type="caution">
    <text evidence="1">The sequence shown here is derived from an EMBL/GenBank/DDBJ whole genome shotgun (WGS) entry which is preliminary data.</text>
</comment>
<proteinExistence type="predicted"/>
<accession>A0A4R8M2H4</accession>
<name>A0A4R8M2H4_9BACT</name>
<dbReference type="Pfam" id="PF04074">
    <property type="entry name" value="DUF386"/>
    <property type="match status" value="1"/>
</dbReference>
<dbReference type="RefSeq" id="WP_133958437.1">
    <property type="nucleotide sequence ID" value="NZ_SORI01000017.1"/>
</dbReference>
<dbReference type="InterPro" id="IPR037012">
    <property type="entry name" value="NanQ/TabA/YiaL_sf"/>
</dbReference>
<evidence type="ECO:0000313" key="2">
    <source>
        <dbReference type="Proteomes" id="UP000295066"/>
    </source>
</evidence>
<dbReference type="EMBL" id="SORI01000017">
    <property type="protein sequence ID" value="TDY56743.1"/>
    <property type="molecule type" value="Genomic_DNA"/>
</dbReference>
<dbReference type="NCBIfam" id="TIGR00022">
    <property type="entry name" value="YhcH/YjgK/YiaL family protein"/>
    <property type="match status" value="1"/>
</dbReference>
<protein>
    <submittedName>
        <fullName evidence="1">Biofilm protein TabA</fullName>
    </submittedName>
</protein>
<gene>
    <name evidence="1" type="ORF">C8D99_11746</name>
</gene>
<keyword evidence="2" id="KW-1185">Reference proteome</keyword>
<dbReference type="PANTHER" id="PTHR34986:SF1">
    <property type="entry name" value="PROTEIN YIAL"/>
    <property type="match status" value="1"/>
</dbReference>
<dbReference type="PANTHER" id="PTHR34986">
    <property type="entry name" value="EVOLVED BETA-GALACTOSIDASE SUBUNIT BETA"/>
    <property type="match status" value="1"/>
</dbReference>
<evidence type="ECO:0000313" key="1">
    <source>
        <dbReference type="EMBL" id="TDY56743.1"/>
    </source>
</evidence>
<dbReference type="GO" id="GO:0005829">
    <property type="term" value="C:cytosol"/>
    <property type="evidence" value="ECO:0007669"/>
    <property type="project" value="TreeGrafter"/>
</dbReference>
<dbReference type="Gene3D" id="2.60.120.370">
    <property type="entry name" value="YhcH/YjgK/YiaL"/>
    <property type="match status" value="1"/>
</dbReference>